<organism evidence="2 3">
    <name type="scientific">Haloferax gibbonsii</name>
    <dbReference type="NCBI Taxonomy" id="35746"/>
    <lineage>
        <taxon>Archaea</taxon>
        <taxon>Methanobacteriati</taxon>
        <taxon>Methanobacteriota</taxon>
        <taxon>Stenosarchaea group</taxon>
        <taxon>Halobacteria</taxon>
        <taxon>Halobacteriales</taxon>
        <taxon>Haloferacaceae</taxon>
        <taxon>Haloferax</taxon>
    </lineage>
</organism>
<dbReference type="Proteomes" id="UP000066124">
    <property type="component" value="Chromosome"/>
</dbReference>
<feature type="region of interest" description="Disordered" evidence="1">
    <location>
        <begin position="1"/>
        <end position="40"/>
    </location>
</feature>
<dbReference type="AlphaFoldDB" id="A0A0K1IW80"/>
<dbReference type="KEGG" id="hgi:ABY42_13985"/>
<dbReference type="EMBL" id="CP011947">
    <property type="protein sequence ID" value="AKU08792.1"/>
    <property type="molecule type" value="Genomic_DNA"/>
</dbReference>
<sequence length="105" mass="11479">MSDDGRPDAGGDADADASPEADPDEVDWEMAPDSDADFPADPERVAFLRDIADDVYGESSESRQVSAILYRVSDLYDPDGDTSPEEIYLNVRHIMDIKAQGGIDR</sequence>
<evidence type="ECO:0000313" key="3">
    <source>
        <dbReference type="Proteomes" id="UP000066124"/>
    </source>
</evidence>
<evidence type="ECO:0000313" key="2">
    <source>
        <dbReference type="EMBL" id="AKU08792.1"/>
    </source>
</evidence>
<reference evidence="3" key="1">
    <citation type="journal article" date="2015" name="J. Biotechnol.">
        <title>Complete genome sequence of Haloferax gibbonsii strain ARA6, a potential producer of polyhydroxyalkanoates and halocins isolated from Araruama, Rio de Janeiro, Brasil.</title>
        <authorList>
            <person name="Pinto L.H."/>
            <person name="D'Alincourt Carvalho-Assef A.P."/>
            <person name="Vieira R.P."/>
            <person name="Clementino M.M."/>
            <person name="Albano R.M."/>
        </authorList>
    </citation>
    <scope>NUCLEOTIDE SEQUENCE [LARGE SCALE GENOMIC DNA]</scope>
    <source>
        <strain evidence="3">ARA6</strain>
    </source>
</reference>
<dbReference type="RefSeq" id="WP_004974493.1">
    <property type="nucleotide sequence ID" value="NZ_CP011947.1"/>
</dbReference>
<dbReference type="GeneID" id="25247083"/>
<protein>
    <submittedName>
        <fullName evidence="2">Uncharacterized protein</fullName>
    </submittedName>
</protein>
<feature type="compositionally biased region" description="Acidic residues" evidence="1">
    <location>
        <begin position="11"/>
        <end position="40"/>
    </location>
</feature>
<accession>A0A0K1IW80</accession>
<gene>
    <name evidence="2" type="ORF">ABY42_13985</name>
</gene>
<evidence type="ECO:0000256" key="1">
    <source>
        <dbReference type="SAM" id="MobiDB-lite"/>
    </source>
</evidence>
<proteinExistence type="predicted"/>
<dbReference type="Pfam" id="PF25931">
    <property type="entry name" value="DUF7976"/>
    <property type="match status" value="1"/>
</dbReference>
<name>A0A0K1IW80_HALGI</name>
<dbReference type="InterPro" id="IPR058282">
    <property type="entry name" value="DUF7976"/>
</dbReference>
<dbReference type="PATRIC" id="fig|35746.4.peg.3014"/>